<evidence type="ECO:0000313" key="2">
    <source>
        <dbReference type="Proteomes" id="UP000028924"/>
    </source>
</evidence>
<accession>A0A087SKG5</accession>
<name>A0A087SKG5_AUXPR</name>
<dbReference type="Proteomes" id="UP000028924">
    <property type="component" value="Unassembled WGS sequence"/>
</dbReference>
<dbReference type="RefSeq" id="XP_011399115.1">
    <property type="nucleotide sequence ID" value="XM_011400813.1"/>
</dbReference>
<evidence type="ECO:0000313" key="1">
    <source>
        <dbReference type="EMBL" id="KFM26219.1"/>
    </source>
</evidence>
<sequence length="66" mass="7372">MQLCTECLPRGRTTVSIMASERRVRLSRMARALSMTSDIASATSFGPVKCNMMTLSLDDRMRNLMA</sequence>
<protein>
    <submittedName>
        <fullName evidence="1">Uncharacterized protein</fullName>
    </submittedName>
</protein>
<gene>
    <name evidence="1" type="ORF">F751_4712</name>
</gene>
<proteinExistence type="predicted"/>
<dbReference type="AlphaFoldDB" id="A0A087SKG5"/>
<dbReference type="KEGG" id="apro:F751_4712"/>
<dbReference type="EMBL" id="KL662127">
    <property type="protein sequence ID" value="KFM26219.1"/>
    <property type="molecule type" value="Genomic_DNA"/>
</dbReference>
<dbReference type="GeneID" id="23616103"/>
<reference evidence="1 2" key="1">
    <citation type="journal article" date="2014" name="BMC Genomics">
        <title>Oil accumulation mechanisms of the oleaginous microalga Chlorella protothecoides revealed through its genome, transcriptomes, and proteomes.</title>
        <authorList>
            <person name="Gao C."/>
            <person name="Wang Y."/>
            <person name="Shen Y."/>
            <person name="Yan D."/>
            <person name="He X."/>
            <person name="Dai J."/>
            <person name="Wu Q."/>
        </authorList>
    </citation>
    <scope>NUCLEOTIDE SEQUENCE [LARGE SCALE GENOMIC DNA]</scope>
    <source>
        <strain evidence="1 2">0710</strain>
    </source>
</reference>
<keyword evidence="2" id="KW-1185">Reference proteome</keyword>
<organism evidence="1 2">
    <name type="scientific">Auxenochlorella protothecoides</name>
    <name type="common">Green microalga</name>
    <name type="synonym">Chlorella protothecoides</name>
    <dbReference type="NCBI Taxonomy" id="3075"/>
    <lineage>
        <taxon>Eukaryota</taxon>
        <taxon>Viridiplantae</taxon>
        <taxon>Chlorophyta</taxon>
        <taxon>core chlorophytes</taxon>
        <taxon>Trebouxiophyceae</taxon>
        <taxon>Chlorellales</taxon>
        <taxon>Chlorellaceae</taxon>
        <taxon>Auxenochlorella</taxon>
    </lineage>
</organism>